<evidence type="ECO:0000313" key="1">
    <source>
        <dbReference type="EMBL" id="SOQ39180.1"/>
    </source>
</evidence>
<accession>A0A2H1VE88</accession>
<protein>
    <submittedName>
        <fullName evidence="1">SFRICE_023648</fullName>
    </submittedName>
</protein>
<gene>
    <name evidence="1" type="ORF">SFRICE_023648</name>
</gene>
<organism evidence="1">
    <name type="scientific">Spodoptera frugiperda</name>
    <name type="common">Fall armyworm</name>
    <dbReference type="NCBI Taxonomy" id="7108"/>
    <lineage>
        <taxon>Eukaryota</taxon>
        <taxon>Metazoa</taxon>
        <taxon>Ecdysozoa</taxon>
        <taxon>Arthropoda</taxon>
        <taxon>Hexapoda</taxon>
        <taxon>Insecta</taxon>
        <taxon>Pterygota</taxon>
        <taxon>Neoptera</taxon>
        <taxon>Endopterygota</taxon>
        <taxon>Lepidoptera</taxon>
        <taxon>Glossata</taxon>
        <taxon>Ditrysia</taxon>
        <taxon>Noctuoidea</taxon>
        <taxon>Noctuidae</taxon>
        <taxon>Amphipyrinae</taxon>
        <taxon>Spodoptera</taxon>
    </lineage>
</organism>
<reference evidence="1" key="1">
    <citation type="submission" date="2016-07" db="EMBL/GenBank/DDBJ databases">
        <authorList>
            <person name="Bretaudeau A."/>
        </authorList>
    </citation>
    <scope>NUCLEOTIDE SEQUENCE</scope>
    <source>
        <strain evidence="1">Rice</strain>
        <tissue evidence="1">Whole body</tissue>
    </source>
</reference>
<dbReference type="EMBL" id="ODYU01002101">
    <property type="protein sequence ID" value="SOQ39180.1"/>
    <property type="molecule type" value="Genomic_DNA"/>
</dbReference>
<dbReference type="AlphaFoldDB" id="A0A2H1VE88"/>
<proteinExistence type="predicted"/>
<sequence length="128" mass="13974">MCVNYKAALRGVMCTSAIPFGDKRRDYLLVGIERGRKIAASSHFVNQCPPRRRGRGHAPRGTCGPGPSGRPPVLVYTCVTVDTGPGDLCNVRRIMLTLLVVVLLGIVQLDHIHTLCIKYPSAILIPRL</sequence>
<name>A0A2H1VE88_SPOFR</name>